<sequence length="109" mass="12229">MTLYVSATKIRLTFAPLRSHLKNTVSTTLAQCKVESCLLFCASFTWDPSLLRRSITRRNFVSVMVSICIRAIKRAEDSMSTEHTTGSMRIRIILSMSSRPCSIGVIRTA</sequence>
<evidence type="ECO:0000313" key="1">
    <source>
        <dbReference type="Proteomes" id="UP000887564"/>
    </source>
</evidence>
<name>A0A914R6P9_PAREQ</name>
<accession>A0A914R6P9</accession>
<evidence type="ECO:0000313" key="2">
    <source>
        <dbReference type="WBParaSite" id="PEQ_0000231401-mRNA-1"/>
    </source>
</evidence>
<organism evidence="1 2">
    <name type="scientific">Parascaris equorum</name>
    <name type="common">Equine roundworm</name>
    <dbReference type="NCBI Taxonomy" id="6256"/>
    <lineage>
        <taxon>Eukaryota</taxon>
        <taxon>Metazoa</taxon>
        <taxon>Ecdysozoa</taxon>
        <taxon>Nematoda</taxon>
        <taxon>Chromadorea</taxon>
        <taxon>Rhabditida</taxon>
        <taxon>Spirurina</taxon>
        <taxon>Ascaridomorpha</taxon>
        <taxon>Ascaridoidea</taxon>
        <taxon>Ascarididae</taxon>
        <taxon>Parascaris</taxon>
    </lineage>
</organism>
<dbReference type="AlphaFoldDB" id="A0A914R6P9"/>
<proteinExistence type="predicted"/>
<protein>
    <submittedName>
        <fullName evidence="2">Uncharacterized protein</fullName>
    </submittedName>
</protein>
<keyword evidence="1" id="KW-1185">Reference proteome</keyword>
<dbReference type="WBParaSite" id="PEQ_0000231401-mRNA-1">
    <property type="protein sequence ID" value="PEQ_0000231401-mRNA-1"/>
    <property type="gene ID" value="PEQ_0000231401"/>
</dbReference>
<reference evidence="2" key="1">
    <citation type="submission" date="2022-11" db="UniProtKB">
        <authorList>
            <consortium name="WormBaseParasite"/>
        </authorList>
    </citation>
    <scope>IDENTIFICATION</scope>
</reference>
<dbReference type="Proteomes" id="UP000887564">
    <property type="component" value="Unplaced"/>
</dbReference>